<dbReference type="Proteomes" id="UP000070544">
    <property type="component" value="Unassembled WGS sequence"/>
</dbReference>
<comment type="similarity">
    <text evidence="1 2">Belongs to the peroxin-16 family.</text>
</comment>
<keyword evidence="2" id="KW-0576">Peroxisome</keyword>
<reference evidence="3 4" key="1">
    <citation type="journal article" date="2015" name="Genome Biol. Evol.">
        <title>Phylogenomic analyses indicate that early fungi evolved digesting cell walls of algal ancestors of land plants.</title>
        <authorList>
            <person name="Chang Y."/>
            <person name="Wang S."/>
            <person name="Sekimoto S."/>
            <person name="Aerts A.L."/>
            <person name="Choi C."/>
            <person name="Clum A."/>
            <person name="LaButti K.M."/>
            <person name="Lindquist E.A."/>
            <person name="Yee Ngan C."/>
            <person name="Ohm R.A."/>
            <person name="Salamov A.A."/>
            <person name="Grigoriev I.V."/>
            <person name="Spatafora J.W."/>
            <person name="Berbee M.L."/>
        </authorList>
    </citation>
    <scope>NUCLEOTIDE SEQUENCE [LARGE SCALE GENOMIC DNA]</scope>
    <source>
        <strain evidence="3 4">JEL478</strain>
    </source>
</reference>
<proteinExistence type="inferred from homology"/>
<dbReference type="AlphaFoldDB" id="A0A139A9U7"/>
<dbReference type="Pfam" id="PF08610">
    <property type="entry name" value="Pex16"/>
    <property type="match status" value="1"/>
</dbReference>
<gene>
    <name evidence="3" type="ORF">M427DRAFT_58897</name>
</gene>
<sequence length="343" mass="38733">MTILSKYESFIVRNAPRIAGIERLTRAITFLLPSFHAILGSTVWKGVLPDTTYATRVLFMISDLASLFHTLVFHKYGVPRNPPGSTGQASKYFRDLFSLSTLYAKLAITSLVVIYIEQFLEMTATRKFGQKARWKVVALIEAVKCSLRLGMLSISKRMTITGRQFPDRDFDLSSNKLNAEISMREPSGSLFDGITARPKDSQPIALGDLPVPQVSGARLVGEIAWIVRPALYTFLITQHSPTSPIPFFASLSLETFSYLLAYLPLVSSTSAPTYLEREELTRRAALFLWYLLREPVYSTYVKAPMLRALAFAMRKPPMHYFFFAIAEFRSLWETIYFQTAGSS</sequence>
<dbReference type="InterPro" id="IPR013919">
    <property type="entry name" value="Pex16"/>
</dbReference>
<dbReference type="GO" id="GO:0005778">
    <property type="term" value="C:peroxisomal membrane"/>
    <property type="evidence" value="ECO:0007669"/>
    <property type="project" value="UniProtKB-SubCell"/>
</dbReference>
<evidence type="ECO:0000256" key="1">
    <source>
        <dbReference type="ARBA" id="ARBA00009505"/>
    </source>
</evidence>
<evidence type="ECO:0000313" key="3">
    <source>
        <dbReference type="EMBL" id="KXS13183.1"/>
    </source>
</evidence>
<evidence type="ECO:0000313" key="4">
    <source>
        <dbReference type="Proteomes" id="UP000070544"/>
    </source>
</evidence>
<dbReference type="STRING" id="1344416.A0A139A9U7"/>
<dbReference type="GO" id="GO:0007031">
    <property type="term" value="P:peroxisome organization"/>
    <property type="evidence" value="ECO:0007669"/>
    <property type="project" value="UniProtKB-KW"/>
</dbReference>
<name>A0A139A9U7_GONPJ</name>
<evidence type="ECO:0000256" key="2">
    <source>
        <dbReference type="RuleBase" id="RU365003"/>
    </source>
</evidence>
<dbReference type="PANTHER" id="PTHR13299:SF0">
    <property type="entry name" value="PEROXISOMAL MEMBRANE PROTEIN PEX16"/>
    <property type="match status" value="1"/>
</dbReference>
<keyword evidence="2" id="KW-0962">Peroxisome biogenesis</keyword>
<comment type="subcellular location">
    <subcellularLocation>
        <location evidence="2">Peroxisome membrane</location>
    </subcellularLocation>
</comment>
<accession>A0A139A9U7</accession>
<dbReference type="PANTHER" id="PTHR13299">
    <property type="entry name" value="PEROXISOMAL MEMBRANE PROTEIN PEX16"/>
    <property type="match status" value="1"/>
</dbReference>
<dbReference type="OrthoDB" id="2021143at2759"/>
<dbReference type="EMBL" id="KQ965781">
    <property type="protein sequence ID" value="KXS13183.1"/>
    <property type="molecule type" value="Genomic_DNA"/>
</dbReference>
<keyword evidence="4" id="KW-1185">Reference proteome</keyword>
<organism evidence="3 4">
    <name type="scientific">Gonapodya prolifera (strain JEL478)</name>
    <name type="common">Monoblepharis prolifera</name>
    <dbReference type="NCBI Taxonomy" id="1344416"/>
    <lineage>
        <taxon>Eukaryota</taxon>
        <taxon>Fungi</taxon>
        <taxon>Fungi incertae sedis</taxon>
        <taxon>Chytridiomycota</taxon>
        <taxon>Chytridiomycota incertae sedis</taxon>
        <taxon>Monoblepharidomycetes</taxon>
        <taxon>Monoblepharidales</taxon>
        <taxon>Gonapodyaceae</taxon>
        <taxon>Gonapodya</taxon>
    </lineage>
</organism>
<protein>
    <recommendedName>
        <fullName evidence="2">Peroxisomal membrane protein PEX16</fullName>
    </recommendedName>
</protein>